<dbReference type="PANTHER" id="PTHR31325">
    <property type="entry name" value="OS01G0798800 PROTEIN-RELATED"/>
    <property type="match status" value="1"/>
</dbReference>
<protein>
    <recommendedName>
        <fullName evidence="1">DUF4220 domain-containing protein</fullName>
    </recommendedName>
</protein>
<feature type="domain" description="DUF4220" evidence="1">
    <location>
        <begin position="296"/>
        <end position="538"/>
    </location>
</feature>
<name>A0A978VC14_ZIZJJ</name>
<dbReference type="Pfam" id="PF13968">
    <property type="entry name" value="DUF4220"/>
    <property type="match status" value="1"/>
</dbReference>
<gene>
    <name evidence="2" type="ORF">FEM48_Zijuj05G0015700</name>
</gene>
<dbReference type="EMBL" id="JAEACU010000005">
    <property type="protein sequence ID" value="KAH7527903.1"/>
    <property type="molecule type" value="Genomic_DNA"/>
</dbReference>
<dbReference type="AlphaFoldDB" id="A0A978VC14"/>
<evidence type="ECO:0000259" key="1">
    <source>
        <dbReference type="Pfam" id="PF13968"/>
    </source>
</evidence>
<comment type="caution">
    <text evidence="2">The sequence shown here is derived from an EMBL/GenBank/DDBJ whole genome shotgun (WGS) entry which is preliminary data.</text>
</comment>
<proteinExistence type="predicted"/>
<dbReference type="Proteomes" id="UP000813462">
    <property type="component" value="Unassembled WGS sequence"/>
</dbReference>
<sequence>MQREDETVFMSLVEGVIMSAAKKDGTAEKHGTAQRVVESAKMEVIQKFLDGELTNFQTAIENAIKIHLSHCHLDEAQSMPVHSDMEISSEDGENDKTKLERAKTMCSESSSNSTVSDAKHPTCRPFSKLESLRILGGKEDTSSEVENECTLTKSLLFLRFDSLPKLNKLPEHVTALEELHISHCNMNTFPEWNFSQTWRHWRLWIVPSYCKDAKMKLVRDWEKIEHFENRLPQKRQSCLIRSSPNGALATVPTLRSLSSRSCKRVTHFRFNVACWSFVLDVRCFRRRNIVPTTLLWLTYLTANRIAPYAIGLISNSQSDPSKGNKNILPFWVSFLLLHLGGPDSITSYSLEDNEPWHRHIFVLAAKLFGAGYILFQTFPDNNLWFPTILVRLVGKIKYAEKTAALYLLSLDRFRASTLPKPNPGYDCEKAVAKYYRARSVKVVEQTEIAMVEKLGNSYKGRSLDDDSEKPDDMERLPTAYSLFEDFKGLPVGYVPNPSDQKSSRKLSLHISSAEVSFRLVEYELSLMYQLLHTKISMVNY</sequence>
<evidence type="ECO:0000313" key="2">
    <source>
        <dbReference type="EMBL" id="KAH7527903.1"/>
    </source>
</evidence>
<dbReference type="InterPro" id="IPR025315">
    <property type="entry name" value="DUF4220"/>
</dbReference>
<reference evidence="2" key="1">
    <citation type="journal article" date="2021" name="Front. Plant Sci.">
        <title>Chromosome-Scale Genome Assembly for Chinese Sour Jujube and Insights Into Its Genome Evolution and Domestication Signature.</title>
        <authorList>
            <person name="Shen L.-Y."/>
            <person name="Luo H."/>
            <person name="Wang X.-L."/>
            <person name="Wang X.-M."/>
            <person name="Qiu X.-J."/>
            <person name="Liu H."/>
            <person name="Zhou S.-S."/>
            <person name="Jia K.-H."/>
            <person name="Nie S."/>
            <person name="Bao Y.-T."/>
            <person name="Zhang R.-G."/>
            <person name="Yun Q.-Z."/>
            <person name="Chai Y.-H."/>
            <person name="Lu J.-Y."/>
            <person name="Li Y."/>
            <person name="Zhao S.-W."/>
            <person name="Mao J.-F."/>
            <person name="Jia S.-G."/>
            <person name="Mao Y.-M."/>
        </authorList>
    </citation>
    <scope>NUCLEOTIDE SEQUENCE</scope>
    <source>
        <strain evidence="2">AT0</strain>
        <tissue evidence="2">Leaf</tissue>
    </source>
</reference>
<organism evidence="2 3">
    <name type="scientific">Ziziphus jujuba var. spinosa</name>
    <dbReference type="NCBI Taxonomy" id="714518"/>
    <lineage>
        <taxon>Eukaryota</taxon>
        <taxon>Viridiplantae</taxon>
        <taxon>Streptophyta</taxon>
        <taxon>Embryophyta</taxon>
        <taxon>Tracheophyta</taxon>
        <taxon>Spermatophyta</taxon>
        <taxon>Magnoliopsida</taxon>
        <taxon>eudicotyledons</taxon>
        <taxon>Gunneridae</taxon>
        <taxon>Pentapetalae</taxon>
        <taxon>rosids</taxon>
        <taxon>fabids</taxon>
        <taxon>Rosales</taxon>
        <taxon>Rhamnaceae</taxon>
        <taxon>Paliureae</taxon>
        <taxon>Ziziphus</taxon>
    </lineage>
</organism>
<accession>A0A978VC14</accession>
<evidence type="ECO:0000313" key="3">
    <source>
        <dbReference type="Proteomes" id="UP000813462"/>
    </source>
</evidence>